<evidence type="ECO:0000313" key="6">
    <source>
        <dbReference type="Proteomes" id="UP000054843"/>
    </source>
</evidence>
<sequence>MPLNFAANNRLRYFFISRFCCGISVAMSTSNEFDDEDDAAELKFTSDIKDCETLLISEVYLILQKRRQEMDEQEIFVQPNENFMRCYEYVQAFARFRSQESVRDLRALLEHKNFHRFEVAQLGSLCPESAEEAKSFIPSLHSKIDDSDLEFLLRESALQLTLCSKQKKKGIPLKKFFISHTFIHFVERLLFWYKGLTNRFTRLTASIGASGLHRLST</sequence>
<keyword evidence="2" id="KW-0539">Nucleus</keyword>
<dbReference type="EMBL" id="JYDO01000119">
    <property type="protein sequence ID" value="KRZ70149.1"/>
    <property type="molecule type" value="Genomic_DNA"/>
</dbReference>
<organism evidence="5 6">
    <name type="scientific">Trichinella papuae</name>
    <dbReference type="NCBI Taxonomy" id="268474"/>
    <lineage>
        <taxon>Eukaryota</taxon>
        <taxon>Metazoa</taxon>
        <taxon>Ecdysozoa</taxon>
        <taxon>Nematoda</taxon>
        <taxon>Enoplea</taxon>
        <taxon>Dorylaimia</taxon>
        <taxon>Trichinellida</taxon>
        <taxon>Trichinellidae</taxon>
        <taxon>Trichinella</taxon>
    </lineage>
</organism>
<reference evidence="5 6" key="1">
    <citation type="submission" date="2015-01" db="EMBL/GenBank/DDBJ databases">
        <title>Evolution of Trichinella species and genotypes.</title>
        <authorList>
            <person name="Korhonen P.K."/>
            <person name="Edoardo P."/>
            <person name="Giuseppe L.R."/>
            <person name="Gasser R.B."/>
        </authorList>
    </citation>
    <scope>NUCLEOTIDE SEQUENCE [LARGE SCALE GENOMIC DNA]</scope>
    <source>
        <strain evidence="5">ISS1980</strain>
    </source>
</reference>
<dbReference type="Gene3D" id="1.20.1250.40">
    <property type="match status" value="1"/>
</dbReference>
<evidence type="ECO:0000256" key="3">
    <source>
        <dbReference type="ARBA" id="ARBA00025724"/>
    </source>
</evidence>
<keyword evidence="5" id="KW-0804">Transcription</keyword>
<dbReference type="InterPro" id="IPR038324">
    <property type="entry name" value="Rpb4/RPC9_sf"/>
</dbReference>
<protein>
    <submittedName>
        <fullName evidence="5">DNA-directed RNA polymerase II 16 kDa polypeptide</fullName>
    </submittedName>
</protein>
<gene>
    <name evidence="5" type="primary">Rpb4</name>
    <name evidence="5" type="ORF">T10_12203</name>
</gene>
<dbReference type="InterPro" id="IPR006590">
    <property type="entry name" value="RNA_pol_Rpb4/RPC9_core"/>
</dbReference>
<keyword evidence="5" id="KW-0240">DNA-directed RNA polymerase</keyword>
<comment type="subcellular location">
    <subcellularLocation>
        <location evidence="1">Nucleus</location>
    </subcellularLocation>
</comment>
<dbReference type="SMART" id="SM00657">
    <property type="entry name" value="RPOL4c"/>
    <property type="match status" value="1"/>
</dbReference>
<evidence type="ECO:0000256" key="2">
    <source>
        <dbReference type="ARBA" id="ARBA00023242"/>
    </source>
</evidence>
<dbReference type="GO" id="GO:0000166">
    <property type="term" value="F:nucleotide binding"/>
    <property type="evidence" value="ECO:0007669"/>
    <property type="project" value="InterPro"/>
</dbReference>
<dbReference type="PANTHER" id="PTHR21297">
    <property type="entry name" value="DNA-DIRECTED RNA POLYMERASE II"/>
    <property type="match status" value="1"/>
</dbReference>
<dbReference type="InterPro" id="IPR010997">
    <property type="entry name" value="HRDC-like_sf"/>
</dbReference>
<evidence type="ECO:0000313" key="5">
    <source>
        <dbReference type="EMBL" id="KRZ70149.1"/>
    </source>
</evidence>
<keyword evidence="6" id="KW-1185">Reference proteome</keyword>
<dbReference type="InterPro" id="IPR005574">
    <property type="entry name" value="Rpb4/RPC9"/>
</dbReference>
<comment type="similarity">
    <text evidence="3">Belongs to the eukaryotic RPB4 RNA polymerase subunit family.</text>
</comment>
<dbReference type="Proteomes" id="UP000054843">
    <property type="component" value="Unassembled WGS sequence"/>
</dbReference>
<dbReference type="GO" id="GO:0005634">
    <property type="term" value="C:nucleus"/>
    <property type="evidence" value="ECO:0007669"/>
    <property type="project" value="UniProtKB-SubCell"/>
</dbReference>
<evidence type="ECO:0000256" key="1">
    <source>
        <dbReference type="ARBA" id="ARBA00004123"/>
    </source>
</evidence>
<dbReference type="InterPro" id="IPR045222">
    <property type="entry name" value="Rpb4-like"/>
</dbReference>
<dbReference type="STRING" id="268474.A0A0V1MET9"/>
<dbReference type="SUPFAM" id="SSF47819">
    <property type="entry name" value="HRDC-like"/>
    <property type="match status" value="1"/>
</dbReference>
<feature type="domain" description="RNA polymerase Rpb4/RPC9 core" evidence="4">
    <location>
        <begin position="46"/>
        <end position="163"/>
    </location>
</feature>
<accession>A0A0V1MET9</accession>
<dbReference type="OrthoDB" id="2186918at2759"/>
<dbReference type="Pfam" id="PF03874">
    <property type="entry name" value="RNA_pol_Rpb4"/>
    <property type="match status" value="1"/>
</dbReference>
<dbReference type="AlphaFoldDB" id="A0A0V1MET9"/>
<comment type="caution">
    <text evidence="5">The sequence shown here is derived from an EMBL/GenBank/DDBJ whole genome shotgun (WGS) entry which is preliminary data.</text>
</comment>
<evidence type="ECO:0000259" key="4">
    <source>
        <dbReference type="SMART" id="SM00657"/>
    </source>
</evidence>
<dbReference type="GO" id="GO:0006352">
    <property type="term" value="P:DNA-templated transcription initiation"/>
    <property type="evidence" value="ECO:0007669"/>
    <property type="project" value="InterPro"/>
</dbReference>
<dbReference type="GO" id="GO:0000428">
    <property type="term" value="C:DNA-directed RNA polymerase complex"/>
    <property type="evidence" value="ECO:0007669"/>
    <property type="project" value="UniProtKB-KW"/>
</dbReference>
<name>A0A0V1MET9_9BILA</name>
<proteinExistence type="inferred from homology"/>